<dbReference type="GO" id="GO:0008107">
    <property type="term" value="F:galactoside 2-alpha-L-fucosyltransferase activity"/>
    <property type="evidence" value="ECO:0007669"/>
    <property type="project" value="InterPro"/>
</dbReference>
<evidence type="ECO:0000313" key="9">
    <source>
        <dbReference type="EMBL" id="CAA7405860.1"/>
    </source>
</evidence>
<evidence type="ECO:0000256" key="2">
    <source>
        <dbReference type="ARBA" id="ARBA00022676"/>
    </source>
</evidence>
<dbReference type="InterPro" id="IPR004938">
    <property type="entry name" value="XG_FTase"/>
</dbReference>
<dbReference type="GO" id="GO:0032580">
    <property type="term" value="C:Golgi cisterna membrane"/>
    <property type="evidence" value="ECO:0007669"/>
    <property type="project" value="UniProtKB-SubCell"/>
</dbReference>
<name>A0A7I8L7M2_SPIIN</name>
<dbReference type="PANTHER" id="PTHR31889:SF2">
    <property type="entry name" value="FUCOSYLTRANSFERASE 3"/>
    <property type="match status" value="1"/>
</dbReference>
<evidence type="ECO:0000256" key="1">
    <source>
        <dbReference type="ARBA" id="ARBA00010481"/>
    </source>
</evidence>
<gene>
    <name evidence="9" type="ORF">SI8410_12016538</name>
</gene>
<dbReference type="Proteomes" id="UP000663760">
    <property type="component" value="Chromosome 12"/>
</dbReference>
<comment type="subcellular location">
    <subcellularLocation>
        <location evidence="7">Golgi apparatus</location>
        <location evidence="7">Golgi stack membrane</location>
        <topology evidence="7">Single-pass type II membrane protein</topology>
    </subcellularLocation>
</comment>
<evidence type="ECO:0000256" key="4">
    <source>
        <dbReference type="ARBA" id="ARBA00023034"/>
    </source>
</evidence>
<dbReference type="GO" id="GO:0071555">
    <property type="term" value="P:cell wall organization"/>
    <property type="evidence" value="ECO:0007669"/>
    <property type="project" value="UniProtKB-UniRule"/>
</dbReference>
<dbReference type="GO" id="GO:0042546">
    <property type="term" value="P:cell wall biogenesis"/>
    <property type="evidence" value="ECO:0007669"/>
    <property type="project" value="InterPro"/>
</dbReference>
<keyword evidence="5" id="KW-0325">Glycoprotein</keyword>
<feature type="chain" id="PRO_5029679640" description="Fucosyltransferase" evidence="8">
    <location>
        <begin position="30"/>
        <end position="505"/>
    </location>
</feature>
<dbReference type="GO" id="GO:0009969">
    <property type="term" value="P:xyloglucan biosynthetic process"/>
    <property type="evidence" value="ECO:0007669"/>
    <property type="project" value="TreeGrafter"/>
</dbReference>
<dbReference type="EMBL" id="LR746275">
    <property type="protein sequence ID" value="CAA7405860.1"/>
    <property type="molecule type" value="Genomic_DNA"/>
</dbReference>
<dbReference type="EC" id="2.4.1.-" evidence="7"/>
<keyword evidence="6 7" id="KW-0961">Cell wall biogenesis/degradation</keyword>
<keyword evidence="2 7" id="KW-0328">Glycosyltransferase</keyword>
<evidence type="ECO:0000256" key="8">
    <source>
        <dbReference type="SAM" id="SignalP"/>
    </source>
</evidence>
<reference evidence="9" key="1">
    <citation type="submission" date="2020-02" db="EMBL/GenBank/DDBJ databases">
        <authorList>
            <person name="Scholz U."/>
            <person name="Mascher M."/>
            <person name="Fiebig A."/>
        </authorList>
    </citation>
    <scope>NUCLEOTIDE SEQUENCE</scope>
</reference>
<comment type="similarity">
    <text evidence="1 7">Belongs to the glycosyltransferase 37 family.</text>
</comment>
<evidence type="ECO:0000256" key="7">
    <source>
        <dbReference type="RuleBase" id="RU367004"/>
    </source>
</evidence>
<feature type="signal peptide" evidence="8">
    <location>
        <begin position="1"/>
        <end position="29"/>
    </location>
</feature>
<evidence type="ECO:0000256" key="5">
    <source>
        <dbReference type="ARBA" id="ARBA00023180"/>
    </source>
</evidence>
<proteinExistence type="inferred from homology"/>
<keyword evidence="10" id="KW-1185">Reference proteome</keyword>
<keyword evidence="8" id="KW-0732">Signal</keyword>
<comment type="function">
    <text evidence="7">May be involved in cell wall biosynthesis.</text>
</comment>
<protein>
    <recommendedName>
        <fullName evidence="7">Fucosyltransferase</fullName>
        <ecNumber evidence="7">2.4.1.-</ecNumber>
    </recommendedName>
</protein>
<sequence length="505" mass="56597">MSHVPNILPLAVIIPPLVLFLAYKGVSVCEEAVESASDSNGAEDQLLDELLASSVHDRSCLSRYRSAPYRRESPYKPSADLVKSLRRYEALHKSCGPQTEAFEKSMLLLKNPHGGPSRCKYLVWTPENGLGNRMLSLASTFLYALLSDRVLLIDRGKDLDSLFCEPFPGSSWLLPPDFPLKFRAVFNKTDPHRFGNILRSRSISDDVPQPAMVYAHLSHDYDDQDKRFYCEADQKLLHQVPWMVLRSDQYFVPALFLLPSFERRLHQLFPQKEVIFHHLGRYLFHPSNPVWDLIISYFEANLAGATETLGIQLRIYGSENPIIKLVTRQILNCTWGEKLLPLPVAHNSTGIPSQKTVSVLLTSLHSEFLGRLENVYRGFSLGISFHQPSHEERQQTGREAHDAKALAEIFLLSTADTLVTSAWSTFGYVAQGLGGLTPWILRGPVHAAVPQPACVRATSMEPCFHFPPNYDCAAGGFLETTTVLPYTTQCRDRISGLQMVDGGST</sequence>
<dbReference type="OrthoDB" id="428346at2759"/>
<keyword evidence="3 7" id="KW-0808">Transferase</keyword>
<evidence type="ECO:0000256" key="6">
    <source>
        <dbReference type="ARBA" id="ARBA00023316"/>
    </source>
</evidence>
<evidence type="ECO:0000313" key="10">
    <source>
        <dbReference type="Proteomes" id="UP000663760"/>
    </source>
</evidence>
<dbReference type="FunFam" id="3.40.50.11340:FF:000005">
    <property type="entry name" value="Galactoside 2-alpha-L-fucosyltransferase"/>
    <property type="match status" value="1"/>
</dbReference>
<evidence type="ECO:0000256" key="3">
    <source>
        <dbReference type="ARBA" id="ARBA00022679"/>
    </source>
</evidence>
<dbReference type="Pfam" id="PF03254">
    <property type="entry name" value="XG_FTase"/>
    <property type="match status" value="1"/>
</dbReference>
<dbReference type="PANTHER" id="PTHR31889">
    <property type="entry name" value="FUCOSYLTRANSFERASE 2-RELATED"/>
    <property type="match status" value="1"/>
</dbReference>
<keyword evidence="4 7" id="KW-0333">Golgi apparatus</keyword>
<dbReference type="AlphaFoldDB" id="A0A7I8L7M2"/>
<dbReference type="Gene3D" id="3.40.50.11340">
    <property type="match status" value="1"/>
</dbReference>
<accession>A0A7I8L7M2</accession>
<organism evidence="9 10">
    <name type="scientific">Spirodela intermedia</name>
    <name type="common">Intermediate duckweed</name>
    <dbReference type="NCBI Taxonomy" id="51605"/>
    <lineage>
        <taxon>Eukaryota</taxon>
        <taxon>Viridiplantae</taxon>
        <taxon>Streptophyta</taxon>
        <taxon>Embryophyta</taxon>
        <taxon>Tracheophyta</taxon>
        <taxon>Spermatophyta</taxon>
        <taxon>Magnoliopsida</taxon>
        <taxon>Liliopsida</taxon>
        <taxon>Araceae</taxon>
        <taxon>Lemnoideae</taxon>
        <taxon>Spirodela</taxon>
    </lineage>
</organism>